<dbReference type="Proteomes" id="UP000188947">
    <property type="component" value="Unassembled WGS sequence"/>
</dbReference>
<dbReference type="AlphaFoldDB" id="A0A1V3TZK3"/>
<sequence length="107" mass="12117">MFIFLNYATKINAWYDKGMSGVCCGVMEIYKEKNSKIICSEFFEFIISFQNLLRAAIKKAVVAYNRNNNGRVNTSRYINYFFSSNFNSAPSTQLTDTPAGTVTGVLH</sequence>
<keyword evidence="2" id="KW-1185">Reference proteome</keyword>
<organism evidence="1 2">
    <name type="scientific">Elizabethkingia meningoseptica</name>
    <name type="common">Chryseobacterium meningosepticum</name>
    <dbReference type="NCBI Taxonomy" id="238"/>
    <lineage>
        <taxon>Bacteria</taxon>
        <taxon>Pseudomonadati</taxon>
        <taxon>Bacteroidota</taxon>
        <taxon>Flavobacteriia</taxon>
        <taxon>Flavobacteriales</taxon>
        <taxon>Weeksellaceae</taxon>
        <taxon>Elizabethkingia</taxon>
    </lineage>
</organism>
<accession>A0A1V3TZK3</accession>
<protein>
    <submittedName>
        <fullName evidence="1">Uncharacterized protein</fullName>
    </submittedName>
</protein>
<reference evidence="1 2" key="1">
    <citation type="submission" date="2016-11" db="EMBL/GenBank/DDBJ databases">
        <title>Genome sequence and comparative genomic analysis of clinical strain Elizabethkingia meningoseptica 61421 PRCM.</title>
        <authorList>
            <person name="Wang M."/>
            <person name="Hu S."/>
            <person name="Cao L."/>
            <person name="Jiang T."/>
            <person name="Zhou Y."/>
            <person name="Ming D."/>
        </authorList>
    </citation>
    <scope>NUCLEOTIDE SEQUENCE [LARGE SCALE GENOMIC DNA]</scope>
    <source>
        <strain evidence="1 2">61421 PRCM</strain>
    </source>
</reference>
<dbReference type="EMBL" id="MPOG01000011">
    <property type="protein sequence ID" value="OOH95253.1"/>
    <property type="molecule type" value="Genomic_DNA"/>
</dbReference>
<gene>
    <name evidence="1" type="ORF">BMF97_10465</name>
</gene>
<dbReference type="KEGG" id="emg:BBD33_15735"/>
<proteinExistence type="predicted"/>
<comment type="caution">
    <text evidence="1">The sequence shown here is derived from an EMBL/GenBank/DDBJ whole genome shotgun (WGS) entry which is preliminary data.</text>
</comment>
<evidence type="ECO:0000313" key="2">
    <source>
        <dbReference type="Proteomes" id="UP000188947"/>
    </source>
</evidence>
<evidence type="ECO:0000313" key="1">
    <source>
        <dbReference type="EMBL" id="OOH95253.1"/>
    </source>
</evidence>
<name>A0A1V3TZK3_ELIME</name>